<keyword evidence="1" id="KW-0812">Transmembrane</keyword>
<proteinExistence type="predicted"/>
<evidence type="ECO:0000313" key="3">
    <source>
        <dbReference type="Proteomes" id="UP000006868"/>
    </source>
</evidence>
<name>A0A0D5ZCN8_PAEPS</name>
<gene>
    <name evidence="2" type="ORF">PPSC2_27525</name>
</gene>
<evidence type="ECO:0000256" key="1">
    <source>
        <dbReference type="SAM" id="Phobius"/>
    </source>
</evidence>
<keyword evidence="2" id="KW-0614">Plasmid</keyword>
<dbReference type="KEGG" id="ppm:PPSC2_27525"/>
<protein>
    <submittedName>
        <fullName evidence="2">Uncharacterized protein</fullName>
    </submittedName>
</protein>
<keyword evidence="1" id="KW-0472">Membrane</keyword>
<dbReference type="Proteomes" id="UP000006868">
    <property type="component" value="Plasmid pSC2"/>
</dbReference>
<dbReference type="EMBL" id="CP002214">
    <property type="protein sequence ID" value="AKA44383.1"/>
    <property type="molecule type" value="Genomic_DNA"/>
</dbReference>
<feature type="transmembrane region" description="Helical" evidence="1">
    <location>
        <begin position="26"/>
        <end position="46"/>
    </location>
</feature>
<reference evidence="2 3" key="1">
    <citation type="journal article" date="2011" name="J. Bacteriol.">
        <title>Complete genome sequence of Paenibacillus polymyxa SC2, a strain of plant growth-promoting Rhizobacterium with broad-spectrum antimicrobial activity.</title>
        <authorList>
            <person name="Ma M."/>
            <person name="Wang C."/>
            <person name="Ding Y."/>
            <person name="Li L."/>
            <person name="Shen D."/>
            <person name="Jiang X."/>
            <person name="Guan D."/>
            <person name="Cao F."/>
            <person name="Chen H."/>
            <person name="Feng R."/>
            <person name="Wang X."/>
            <person name="Ge Y."/>
            <person name="Yao L."/>
            <person name="Bing X."/>
            <person name="Yang X."/>
            <person name="Li J."/>
            <person name="Du B."/>
        </authorList>
    </citation>
    <scope>NUCLEOTIDE SEQUENCE [LARGE SCALE GENOMIC DNA]</scope>
    <source>
        <strain evidence="2 3">SC2</strain>
        <plasmid evidence="3">pSC2</plasmid>
    </source>
</reference>
<dbReference type="PATRIC" id="fig|886882.15.peg.5826"/>
<accession>A0A0D5ZCN8</accession>
<dbReference type="AlphaFoldDB" id="A0A0D5ZCN8"/>
<dbReference type="HOGENOM" id="CLU_2506220_0_0_9"/>
<keyword evidence="1" id="KW-1133">Transmembrane helix</keyword>
<organism evidence="2 3">
    <name type="scientific">Paenibacillus polymyxa (strain SC2)</name>
    <name type="common">Bacillus polymyxa</name>
    <dbReference type="NCBI Taxonomy" id="886882"/>
    <lineage>
        <taxon>Bacteria</taxon>
        <taxon>Bacillati</taxon>
        <taxon>Bacillota</taxon>
        <taxon>Bacilli</taxon>
        <taxon>Bacillales</taxon>
        <taxon>Paenibacillaceae</taxon>
        <taxon>Paenibacillus</taxon>
    </lineage>
</organism>
<dbReference type="RefSeq" id="WP_043886162.1">
    <property type="nucleotide sequence ID" value="NC_014628.2"/>
</dbReference>
<sequence>MFFLGLTFCFIAWIAGIICMMQGNLMWGSIIFCIGVILLIIMVLYYKKKEVRKEDLSVKGTSAPMWFDCYPVPDCDDAPDCDAAPDCHGAPDCTP</sequence>
<evidence type="ECO:0000313" key="2">
    <source>
        <dbReference type="EMBL" id="AKA44383.1"/>
    </source>
</evidence>
<geneLocation type="plasmid" evidence="2 3">
    <name>pSC2</name>
</geneLocation>